<dbReference type="FunFam" id="1.10.10.200:FF:000002">
    <property type="entry name" value="Probable transcriptional regulatory protein CLM62_37755"/>
    <property type="match status" value="1"/>
</dbReference>
<dbReference type="InterPro" id="IPR029072">
    <property type="entry name" value="YebC-like"/>
</dbReference>
<dbReference type="Pfam" id="PF20772">
    <property type="entry name" value="TACO1_YebC_N"/>
    <property type="match status" value="1"/>
</dbReference>
<name>A0A381R703_9ZZZZ</name>
<dbReference type="InterPro" id="IPR048300">
    <property type="entry name" value="TACO1_YebC-like_2nd/3rd_dom"/>
</dbReference>
<dbReference type="Gene3D" id="1.10.10.200">
    <property type="match status" value="1"/>
</dbReference>
<dbReference type="GO" id="GO:0003677">
    <property type="term" value="F:DNA binding"/>
    <property type="evidence" value="ECO:0007669"/>
    <property type="project" value="UniProtKB-KW"/>
</dbReference>
<dbReference type="NCBIfam" id="NF009044">
    <property type="entry name" value="PRK12378.1"/>
    <property type="match status" value="1"/>
</dbReference>
<dbReference type="NCBIfam" id="NF001030">
    <property type="entry name" value="PRK00110.1"/>
    <property type="match status" value="1"/>
</dbReference>
<dbReference type="InterPro" id="IPR026564">
    <property type="entry name" value="Transcrip_reg_TACO1-like_dom3"/>
</dbReference>
<dbReference type="PANTHER" id="PTHR12532">
    <property type="entry name" value="TRANSLATIONAL ACTIVATOR OF CYTOCHROME C OXIDASE 1"/>
    <property type="match status" value="1"/>
</dbReference>
<dbReference type="Gene3D" id="3.30.70.980">
    <property type="match status" value="2"/>
</dbReference>
<proteinExistence type="inferred from homology"/>
<dbReference type="SUPFAM" id="SSF75625">
    <property type="entry name" value="YebC-like"/>
    <property type="match status" value="1"/>
</dbReference>
<evidence type="ECO:0000259" key="5">
    <source>
        <dbReference type="Pfam" id="PF01709"/>
    </source>
</evidence>
<keyword evidence="3" id="KW-0963">Cytoplasm</keyword>
<evidence type="ECO:0000256" key="3">
    <source>
        <dbReference type="ARBA" id="ARBA00022490"/>
    </source>
</evidence>
<dbReference type="InterPro" id="IPR002876">
    <property type="entry name" value="Transcrip_reg_TACO1-like"/>
</dbReference>
<dbReference type="InterPro" id="IPR017856">
    <property type="entry name" value="Integrase-like_N"/>
</dbReference>
<evidence type="ECO:0000259" key="6">
    <source>
        <dbReference type="Pfam" id="PF20772"/>
    </source>
</evidence>
<dbReference type="HAMAP" id="MF_00693">
    <property type="entry name" value="Transcrip_reg_TACO1"/>
    <property type="match status" value="1"/>
</dbReference>
<feature type="domain" description="TACO1/YebC-like second and third" evidence="5">
    <location>
        <begin position="82"/>
        <end position="237"/>
    </location>
</feature>
<dbReference type="GO" id="GO:0005739">
    <property type="term" value="C:mitochondrion"/>
    <property type="evidence" value="ECO:0007669"/>
    <property type="project" value="UniProtKB-SubCell"/>
</dbReference>
<keyword evidence="4" id="KW-0238">DNA-binding</keyword>
<dbReference type="InterPro" id="IPR049083">
    <property type="entry name" value="TACO1_YebC_N"/>
</dbReference>
<dbReference type="NCBIfam" id="TIGR01033">
    <property type="entry name" value="YebC/PmpR family DNA-binding transcriptional regulator"/>
    <property type="match status" value="1"/>
</dbReference>
<dbReference type="PANTHER" id="PTHR12532:SF6">
    <property type="entry name" value="TRANSCRIPTIONAL REGULATORY PROTEIN YEBC-RELATED"/>
    <property type="match status" value="1"/>
</dbReference>
<comment type="similarity">
    <text evidence="2">Belongs to the TACO1 family.</text>
</comment>
<protein>
    <recommendedName>
        <fullName evidence="8">YebC/PmpR family DNA-binding transcriptional regulator</fullName>
    </recommendedName>
</protein>
<dbReference type="GO" id="GO:0005829">
    <property type="term" value="C:cytosol"/>
    <property type="evidence" value="ECO:0007669"/>
    <property type="project" value="TreeGrafter"/>
</dbReference>
<feature type="non-terminal residue" evidence="7">
    <location>
        <position position="1"/>
    </location>
</feature>
<organism evidence="7">
    <name type="scientific">marine metagenome</name>
    <dbReference type="NCBI Taxonomy" id="408172"/>
    <lineage>
        <taxon>unclassified sequences</taxon>
        <taxon>metagenomes</taxon>
        <taxon>ecological metagenomes</taxon>
    </lineage>
</organism>
<reference evidence="7" key="1">
    <citation type="submission" date="2018-05" db="EMBL/GenBank/DDBJ databases">
        <authorList>
            <person name="Lanie J.A."/>
            <person name="Ng W.-L."/>
            <person name="Kazmierczak K.M."/>
            <person name="Andrzejewski T.M."/>
            <person name="Davidsen T.M."/>
            <person name="Wayne K.J."/>
            <person name="Tettelin H."/>
            <person name="Glass J.I."/>
            <person name="Rusch D."/>
            <person name="Podicherti R."/>
            <person name="Tsui H.-C.T."/>
            <person name="Winkler M.E."/>
        </authorList>
    </citation>
    <scope>NUCLEOTIDE SEQUENCE</scope>
</reference>
<sequence length="248" mass="26957">VSGHSKWATIKRKKAATDAKRGKIFTKLIREITVAARDGGGDPNFNPRLRLAVDNAKAGNMPADNITRAIKKGTGELEGVSYEEIAYEGYGPGGVALYIETLTDNQNRTVADVRHILTKLGGSLGTTGSVGWQFDRKGQIYVEASRYTEEVVFEAAIEAGAEDVEASGDEFIVTTDANSFHEVQAGVRSAGIEFERAELVWIPQNEIRVEGRDAEKLIKLMDALDDIDDVQEVSSNADIDEEILAQAV</sequence>
<evidence type="ECO:0000256" key="4">
    <source>
        <dbReference type="ARBA" id="ARBA00023125"/>
    </source>
</evidence>
<gene>
    <name evidence="7" type="ORF">METZ01_LOCUS39838</name>
</gene>
<dbReference type="AlphaFoldDB" id="A0A381R703"/>
<accession>A0A381R703</accession>
<feature type="domain" description="TACO1/YebC-like N-terminal" evidence="6">
    <location>
        <begin position="5"/>
        <end position="76"/>
    </location>
</feature>
<dbReference type="EMBL" id="UINC01001705">
    <property type="protein sequence ID" value="SUZ86984.1"/>
    <property type="molecule type" value="Genomic_DNA"/>
</dbReference>
<evidence type="ECO:0000256" key="2">
    <source>
        <dbReference type="ARBA" id="ARBA00008724"/>
    </source>
</evidence>
<evidence type="ECO:0008006" key="8">
    <source>
        <dbReference type="Google" id="ProtNLM"/>
    </source>
</evidence>
<evidence type="ECO:0000256" key="1">
    <source>
        <dbReference type="ARBA" id="ARBA00004173"/>
    </source>
</evidence>
<dbReference type="Pfam" id="PF01709">
    <property type="entry name" value="Transcrip_reg"/>
    <property type="match status" value="1"/>
</dbReference>
<comment type="subcellular location">
    <subcellularLocation>
        <location evidence="1">Mitochondrion</location>
    </subcellularLocation>
</comment>
<evidence type="ECO:0000313" key="7">
    <source>
        <dbReference type="EMBL" id="SUZ86984.1"/>
    </source>
</evidence>